<evidence type="ECO:0000313" key="1">
    <source>
        <dbReference type="EMBL" id="KAA1086280.1"/>
    </source>
</evidence>
<evidence type="ECO:0000313" key="2">
    <source>
        <dbReference type="Proteomes" id="UP000325313"/>
    </source>
</evidence>
<dbReference type="EMBL" id="VDEP01000411">
    <property type="protein sequence ID" value="KAA1086280.1"/>
    <property type="molecule type" value="Genomic_DNA"/>
</dbReference>
<comment type="caution">
    <text evidence="1">The sequence shown here is derived from an EMBL/GenBank/DDBJ whole genome shotgun (WGS) entry which is preliminary data.</text>
</comment>
<sequence length="172" mass="19350">MSKPAPDLRQLGSGRVSGLPIKKFFLARVSFLANRVGATVKQIRSDTVSADLLDWIDFLIPGIKKIRDWITLAIQSHDIVSKLYRIGIGITLQSRSGTQKLQAACLTLWYHPKCNQSDPRIGIYQGSDQKWTRYQIAPPNTSCLINWDWIGWSDPIPIPGIGSIFDLIPDKY</sequence>
<proteinExistence type="predicted"/>
<gene>
    <name evidence="1" type="ORF">PGTUg99_000992</name>
</gene>
<organism evidence="1 2">
    <name type="scientific">Puccinia graminis f. sp. tritici</name>
    <dbReference type="NCBI Taxonomy" id="56615"/>
    <lineage>
        <taxon>Eukaryota</taxon>
        <taxon>Fungi</taxon>
        <taxon>Dikarya</taxon>
        <taxon>Basidiomycota</taxon>
        <taxon>Pucciniomycotina</taxon>
        <taxon>Pucciniomycetes</taxon>
        <taxon>Pucciniales</taxon>
        <taxon>Pucciniaceae</taxon>
        <taxon>Puccinia</taxon>
    </lineage>
</organism>
<dbReference type="Proteomes" id="UP000325313">
    <property type="component" value="Unassembled WGS sequence"/>
</dbReference>
<protein>
    <submittedName>
        <fullName evidence="1">Uncharacterized protein</fullName>
    </submittedName>
</protein>
<reference evidence="1 2" key="1">
    <citation type="submission" date="2019-05" db="EMBL/GenBank/DDBJ databases">
        <title>Emergence of the Ug99 lineage of the wheat stem rust pathogen through somatic hybridization.</title>
        <authorList>
            <person name="Li F."/>
            <person name="Upadhyaya N.M."/>
            <person name="Sperschneider J."/>
            <person name="Matny O."/>
            <person name="Nguyen-Phuc H."/>
            <person name="Mago R."/>
            <person name="Raley C."/>
            <person name="Miller M.E."/>
            <person name="Silverstein K.A.T."/>
            <person name="Henningsen E."/>
            <person name="Hirsch C.D."/>
            <person name="Visser B."/>
            <person name="Pretorius Z.A."/>
            <person name="Steffenson B.J."/>
            <person name="Schwessinger B."/>
            <person name="Dodds P.N."/>
            <person name="Figueroa M."/>
        </authorList>
    </citation>
    <scope>NUCLEOTIDE SEQUENCE [LARGE SCALE GENOMIC DNA]</scope>
    <source>
        <strain evidence="1 2">Ug99</strain>
    </source>
</reference>
<accession>A0A5B0NE40</accession>
<name>A0A5B0NE40_PUCGR</name>
<dbReference type="AlphaFoldDB" id="A0A5B0NE40"/>